<dbReference type="Gene3D" id="3.30.1120.10">
    <property type="match status" value="1"/>
</dbReference>
<evidence type="ECO:0000256" key="4">
    <source>
        <dbReference type="ARBA" id="ARBA00022837"/>
    </source>
</evidence>
<dbReference type="InterPro" id="IPR000917">
    <property type="entry name" value="Sulfatase_N"/>
</dbReference>
<dbReference type="EMBL" id="BASZ01000005">
    <property type="protein sequence ID" value="GAD49304.1"/>
    <property type="molecule type" value="Genomic_DNA"/>
</dbReference>
<proteinExistence type="inferred from homology"/>
<evidence type="ECO:0000256" key="5">
    <source>
        <dbReference type="SAM" id="SignalP"/>
    </source>
</evidence>
<dbReference type="Gene3D" id="3.40.720.10">
    <property type="entry name" value="Alkaline Phosphatase, subunit A"/>
    <property type="match status" value="1"/>
</dbReference>
<dbReference type="Gene3D" id="2.60.120.200">
    <property type="match status" value="1"/>
</dbReference>
<evidence type="ECO:0000259" key="6">
    <source>
        <dbReference type="Pfam" id="PF00884"/>
    </source>
</evidence>
<keyword evidence="4" id="KW-0106">Calcium</keyword>
<dbReference type="SUPFAM" id="SSF49899">
    <property type="entry name" value="Concanavalin A-like lectins/glucanases"/>
    <property type="match status" value="1"/>
</dbReference>
<dbReference type="PANTHER" id="PTHR42693:SF43">
    <property type="entry name" value="BLL2667 PROTEIN"/>
    <property type="match status" value="1"/>
</dbReference>
<evidence type="ECO:0000256" key="3">
    <source>
        <dbReference type="ARBA" id="ARBA00022801"/>
    </source>
</evidence>
<organism evidence="7 8">
    <name type="scientific">Caenibius tardaugens NBRC 16725</name>
    <dbReference type="NCBI Taxonomy" id="1219035"/>
    <lineage>
        <taxon>Bacteria</taxon>
        <taxon>Pseudomonadati</taxon>
        <taxon>Pseudomonadota</taxon>
        <taxon>Alphaproteobacteria</taxon>
        <taxon>Sphingomonadales</taxon>
        <taxon>Erythrobacteraceae</taxon>
        <taxon>Caenibius</taxon>
    </lineage>
</organism>
<dbReference type="Proteomes" id="UP000016568">
    <property type="component" value="Unassembled WGS sequence"/>
</dbReference>
<dbReference type="PROSITE" id="PS00523">
    <property type="entry name" value="SULFATASE_1"/>
    <property type="match status" value="1"/>
</dbReference>
<evidence type="ECO:0000256" key="2">
    <source>
        <dbReference type="ARBA" id="ARBA00022723"/>
    </source>
</evidence>
<gene>
    <name evidence="7" type="ORF">NT2_05_02240</name>
</gene>
<accession>U2ZVB8</accession>
<dbReference type="eggNOG" id="COG3119">
    <property type="taxonomic scope" value="Bacteria"/>
</dbReference>
<evidence type="ECO:0000256" key="1">
    <source>
        <dbReference type="ARBA" id="ARBA00008779"/>
    </source>
</evidence>
<reference evidence="7 8" key="1">
    <citation type="submission" date="2013-09" db="EMBL/GenBank/DDBJ databases">
        <title>Whole genome shotgun sequence of Novosphingobium tardaugens NBRC 16725.</title>
        <authorList>
            <person name="Isaki S."/>
            <person name="Hosoyama A."/>
            <person name="Tsuchikane K."/>
            <person name="Katsumata H."/>
            <person name="Ando Y."/>
            <person name="Yamazaki S."/>
            <person name="Fujita N."/>
        </authorList>
    </citation>
    <scope>NUCLEOTIDE SEQUENCE [LARGE SCALE GENOMIC DNA]</scope>
    <source>
        <strain evidence="7 8">NBRC 16725</strain>
    </source>
</reference>
<feature type="signal peptide" evidence="5">
    <location>
        <begin position="1"/>
        <end position="18"/>
    </location>
</feature>
<evidence type="ECO:0000313" key="8">
    <source>
        <dbReference type="Proteomes" id="UP000016568"/>
    </source>
</evidence>
<keyword evidence="8" id="KW-1185">Reference proteome</keyword>
<comment type="similarity">
    <text evidence="1">Belongs to the sulfatase family.</text>
</comment>
<dbReference type="Pfam" id="PF00884">
    <property type="entry name" value="Sulfatase"/>
    <property type="match status" value="1"/>
</dbReference>
<comment type="caution">
    <text evidence="7">The sequence shown here is derived from an EMBL/GenBank/DDBJ whole genome shotgun (WGS) entry which is preliminary data.</text>
</comment>
<keyword evidence="2" id="KW-0479">Metal-binding</keyword>
<dbReference type="GO" id="GO:0046872">
    <property type="term" value="F:metal ion binding"/>
    <property type="evidence" value="ECO:0007669"/>
    <property type="project" value="UniProtKB-KW"/>
</dbReference>
<feature type="chain" id="PRO_5004637427" evidence="5">
    <location>
        <begin position="19"/>
        <end position="746"/>
    </location>
</feature>
<dbReference type="InterPro" id="IPR017850">
    <property type="entry name" value="Alkaline_phosphatase_core_sf"/>
</dbReference>
<dbReference type="SUPFAM" id="SSF53649">
    <property type="entry name" value="Alkaline phosphatase-like"/>
    <property type="match status" value="1"/>
</dbReference>
<dbReference type="PANTHER" id="PTHR42693">
    <property type="entry name" value="ARYLSULFATASE FAMILY MEMBER"/>
    <property type="match status" value="1"/>
</dbReference>
<dbReference type="InterPro" id="IPR024607">
    <property type="entry name" value="Sulfatase_CS"/>
</dbReference>
<name>U2ZVB8_9SPHN</name>
<dbReference type="InterPro" id="IPR050738">
    <property type="entry name" value="Sulfatase"/>
</dbReference>
<sequence length="746" mass="81053">MAGGMAIALGAMMGSPLAAQDAAPQAVADWKQPEAPKNAPNVILILLDDVGFGAASSFGGPIATPVFDQLAGEGLRYNRFHTTAVCSPTRAALLTGRNQHRVQFGNVSGQEKPVDGYNGIWPRSAASVARVLKDNGYSTSAFGKWHNTPNWEASPVGPFDRWPTGLGFEYFYGFMGGEADQWQPILYRNTVSQTAPEKPGYHINTDMADDAINWLHTHQSLAPGKPYFLYFAPGATHAPHQVGPEWIAKYRGKFDGGWDAMRKLTFARQKKLGIIPKHAKLTERPAELPAWDAMSTDAKRLYARQMEVYAAFLEQTDYEVGRMIAEARKGPGGDNTLVIYIMGDNGASAEGGLDGSDRNLFDMITGKGQPLDQQLARMGDLGGDKADNHFASAWAWASDTPFQWTKQIASHLGGVRNPMVVSWPGHIAKGGEIRSTWTHVIDVAPTLYEIIGIIPPQAVDGVDQMSIDGISFATSFKGAAPQAPRTQYFEMHANRGIYSNGWMAGARHHTPWLLHEADKPLSADKWELYNLDQDFSQATDLAARNPEKLKELQALYESESARNSATPLTLQTMSSTLMNIQPSLERGRKEFVFKRGGAPIPSLYGMPMLIGPHRIDAKITVPAQGAQGVIASNGARDGGFTLYLKDGYLVYENNFADVRYDTIRSAAALPAGPAEVSFVLAAENGTQIGHLLVNGTEVGSGPVPRIFMPSYLGAFCVGQNCGTPVGKGYTGRFPFTGDIEEVRITR</sequence>
<keyword evidence="3" id="KW-0378">Hydrolase</keyword>
<dbReference type="GO" id="GO:0016787">
    <property type="term" value="F:hydrolase activity"/>
    <property type="evidence" value="ECO:0007669"/>
    <property type="project" value="UniProtKB-KW"/>
</dbReference>
<dbReference type="CDD" id="cd16025">
    <property type="entry name" value="PAS_like"/>
    <property type="match status" value="1"/>
</dbReference>
<feature type="domain" description="Sulfatase N-terminal" evidence="6">
    <location>
        <begin position="40"/>
        <end position="453"/>
    </location>
</feature>
<dbReference type="AlphaFoldDB" id="U2ZVB8"/>
<protein>
    <submittedName>
        <fullName evidence="7">Putative arylsulfatase</fullName>
    </submittedName>
</protein>
<evidence type="ECO:0000313" key="7">
    <source>
        <dbReference type="EMBL" id="GAD49304.1"/>
    </source>
</evidence>
<keyword evidence="5" id="KW-0732">Signal</keyword>
<dbReference type="InterPro" id="IPR013320">
    <property type="entry name" value="ConA-like_dom_sf"/>
</dbReference>